<name>A0ABT9URP1_9FIRM</name>
<evidence type="ECO:0000313" key="6">
    <source>
        <dbReference type="EMBL" id="MDQ0148680.1"/>
    </source>
</evidence>
<dbReference type="Gene3D" id="3.30.70.2390">
    <property type="match status" value="1"/>
</dbReference>
<evidence type="ECO:0000256" key="1">
    <source>
        <dbReference type="ARBA" id="ARBA00006068"/>
    </source>
</evidence>
<keyword evidence="3" id="KW-0472">Membrane</keyword>
<feature type="region of interest" description="Disordered" evidence="2">
    <location>
        <begin position="1"/>
        <end position="96"/>
    </location>
</feature>
<dbReference type="InterPro" id="IPR050922">
    <property type="entry name" value="LytR/CpsA/Psr_CW_biosynth"/>
</dbReference>
<feature type="compositionally biased region" description="Basic residues" evidence="2">
    <location>
        <begin position="83"/>
        <end position="96"/>
    </location>
</feature>
<accession>A0ABT9URP1</accession>
<evidence type="ECO:0000259" key="4">
    <source>
        <dbReference type="Pfam" id="PF03816"/>
    </source>
</evidence>
<feature type="compositionally biased region" description="Basic and acidic residues" evidence="2">
    <location>
        <begin position="1"/>
        <end position="18"/>
    </location>
</feature>
<gene>
    <name evidence="6" type="ORF">J2S18_000597</name>
</gene>
<comment type="caution">
    <text evidence="6">The sequence shown here is derived from an EMBL/GenBank/DDBJ whole genome shotgun (WGS) entry which is preliminary data.</text>
</comment>
<dbReference type="Gene3D" id="3.40.630.190">
    <property type="entry name" value="LCP protein"/>
    <property type="match status" value="1"/>
</dbReference>
<evidence type="ECO:0000313" key="7">
    <source>
        <dbReference type="Proteomes" id="UP001228504"/>
    </source>
</evidence>
<keyword evidence="3" id="KW-0812">Transmembrane</keyword>
<dbReference type="PANTHER" id="PTHR33392:SF6">
    <property type="entry name" value="POLYISOPRENYL-TEICHOIC ACID--PEPTIDOGLYCAN TEICHOIC ACID TRANSFERASE TAGU"/>
    <property type="match status" value="1"/>
</dbReference>
<dbReference type="Proteomes" id="UP001228504">
    <property type="component" value="Unassembled WGS sequence"/>
</dbReference>
<comment type="similarity">
    <text evidence="1">Belongs to the LytR/CpsA/Psr (LCP) family.</text>
</comment>
<proteinExistence type="inferred from homology"/>
<evidence type="ECO:0000256" key="3">
    <source>
        <dbReference type="SAM" id="Phobius"/>
    </source>
</evidence>
<feature type="transmembrane region" description="Helical" evidence="3">
    <location>
        <begin position="106"/>
        <end position="126"/>
    </location>
</feature>
<feature type="domain" description="LytR/CpsA/Psr regulator C-terminal" evidence="5">
    <location>
        <begin position="413"/>
        <end position="498"/>
    </location>
</feature>
<dbReference type="NCBIfam" id="TIGR00350">
    <property type="entry name" value="lytR_cpsA_psr"/>
    <property type="match status" value="1"/>
</dbReference>
<evidence type="ECO:0000259" key="5">
    <source>
        <dbReference type="Pfam" id="PF13399"/>
    </source>
</evidence>
<dbReference type="InterPro" id="IPR004474">
    <property type="entry name" value="LytR_CpsA_psr"/>
</dbReference>
<keyword evidence="3" id="KW-1133">Transmembrane helix</keyword>
<organism evidence="6 7">
    <name type="scientific">Eubacterium multiforme</name>
    <dbReference type="NCBI Taxonomy" id="83339"/>
    <lineage>
        <taxon>Bacteria</taxon>
        <taxon>Bacillati</taxon>
        <taxon>Bacillota</taxon>
        <taxon>Clostridia</taxon>
        <taxon>Eubacteriales</taxon>
        <taxon>Eubacteriaceae</taxon>
        <taxon>Eubacterium</taxon>
    </lineage>
</organism>
<feature type="domain" description="Cell envelope-related transcriptional attenuator" evidence="4">
    <location>
        <begin position="171"/>
        <end position="324"/>
    </location>
</feature>
<protein>
    <submittedName>
        <fullName evidence="6">LCP family protein required for cell wall assembly</fullName>
    </submittedName>
</protein>
<keyword evidence="7" id="KW-1185">Reference proteome</keyword>
<dbReference type="RefSeq" id="WP_307483001.1">
    <property type="nucleotide sequence ID" value="NZ_JAUSUF010000001.1"/>
</dbReference>
<dbReference type="Pfam" id="PF13399">
    <property type="entry name" value="LytR_C"/>
    <property type="match status" value="1"/>
</dbReference>
<feature type="compositionally biased region" description="Basic and acidic residues" evidence="2">
    <location>
        <begin position="26"/>
        <end position="72"/>
    </location>
</feature>
<dbReference type="EMBL" id="JAUSUF010000001">
    <property type="protein sequence ID" value="MDQ0148680.1"/>
    <property type="molecule type" value="Genomic_DNA"/>
</dbReference>
<dbReference type="Pfam" id="PF03816">
    <property type="entry name" value="LytR_cpsA_psr"/>
    <property type="match status" value="1"/>
</dbReference>
<dbReference type="InterPro" id="IPR027381">
    <property type="entry name" value="LytR/CpsA/Psr_C"/>
</dbReference>
<reference evidence="6 7" key="1">
    <citation type="submission" date="2023-07" db="EMBL/GenBank/DDBJ databases">
        <title>Genomic Encyclopedia of Type Strains, Phase IV (KMG-IV): sequencing the most valuable type-strain genomes for metagenomic binning, comparative biology and taxonomic classification.</title>
        <authorList>
            <person name="Goeker M."/>
        </authorList>
    </citation>
    <scope>NUCLEOTIDE SEQUENCE [LARGE SCALE GENOMIC DNA]</scope>
    <source>
        <strain evidence="6 7">DSM 20694</strain>
    </source>
</reference>
<evidence type="ECO:0000256" key="2">
    <source>
        <dbReference type="SAM" id="MobiDB-lite"/>
    </source>
</evidence>
<dbReference type="PANTHER" id="PTHR33392">
    <property type="entry name" value="POLYISOPRENYL-TEICHOIC ACID--PEPTIDOGLYCAN TEICHOIC ACID TRANSFERASE TAGU"/>
    <property type="match status" value="1"/>
</dbReference>
<sequence>MADDRRSKRRLSEREEAIRRKRRIAKRNEELKRDGRRRDSSIPVNDARRRVDDRQRYQDDFRDRNFDEDISQRRRPSASAGSKRPKNSKRIVPKKKKKKRISFKKIFGVIAIALIAIIVITGMRIGKLLSNISTDKMIAPVTVPMDQTVNILLLGMDVGDIDKPNDEALKRTDTMMVLNFNPKTKKVNIVSIPRDTLININGHRWKINAAYPIGGDERVIKEVEKLLSININYLAKVNYKGFRDFIDAIGGVDMKINYNMDYTDKSQNLRIKFKKGTTVHLDGKKAEEFFRWRKNNDGTGLPNGDIDRIKNQHLFLEQVVKKCTSPSIVFKIPGILKTIEQNVQTNMTGKTMFRYALKAVTLKPSDISMTTVKGNAKMIAGQSYFVFDRNENAGLIKKLHSGNSVGGTLQPENVKIKVLNATKISGLAATYQIQLKQLGYNNVDTGNTELREKSVIMVDNENIKNTLKNKFKSIKDYESISSNYSDAGYDVVVILGNDAKNY</sequence>